<feature type="compositionally biased region" description="Polar residues" evidence="1">
    <location>
        <begin position="82"/>
        <end position="91"/>
    </location>
</feature>
<evidence type="ECO:0000313" key="2">
    <source>
        <dbReference type="EMBL" id="KAK4097946.1"/>
    </source>
</evidence>
<evidence type="ECO:0000313" key="3">
    <source>
        <dbReference type="Proteomes" id="UP001305647"/>
    </source>
</evidence>
<reference evidence="2" key="2">
    <citation type="submission" date="2023-05" db="EMBL/GenBank/DDBJ databases">
        <authorList>
            <consortium name="Lawrence Berkeley National Laboratory"/>
            <person name="Steindorff A."/>
            <person name="Hensen N."/>
            <person name="Bonometti L."/>
            <person name="Westerberg I."/>
            <person name="Brannstrom I.O."/>
            <person name="Guillou S."/>
            <person name="Cros-Aarteil S."/>
            <person name="Calhoun S."/>
            <person name="Haridas S."/>
            <person name="Kuo A."/>
            <person name="Mondo S."/>
            <person name="Pangilinan J."/>
            <person name="Riley R."/>
            <person name="Labutti K."/>
            <person name="Andreopoulos B."/>
            <person name="Lipzen A."/>
            <person name="Chen C."/>
            <person name="Yanf M."/>
            <person name="Daum C."/>
            <person name="Ng V."/>
            <person name="Clum A."/>
            <person name="Ohm R."/>
            <person name="Martin F."/>
            <person name="Silar P."/>
            <person name="Natvig D."/>
            <person name="Lalanne C."/>
            <person name="Gautier V."/>
            <person name="Ament-Velasquez S.L."/>
            <person name="Kruys A."/>
            <person name="Hutchinson M.I."/>
            <person name="Powell A.J."/>
            <person name="Barry K."/>
            <person name="Miller A.N."/>
            <person name="Grigoriev I.V."/>
            <person name="Debuchy R."/>
            <person name="Gladieux P."/>
            <person name="Thoren M.H."/>
            <person name="Johannesson H."/>
        </authorList>
    </citation>
    <scope>NUCLEOTIDE SEQUENCE</scope>
    <source>
        <strain evidence="2">CBS 757.83</strain>
    </source>
</reference>
<accession>A0AAN6SYR3</accession>
<protein>
    <submittedName>
        <fullName evidence="2">Uncharacterized protein</fullName>
    </submittedName>
</protein>
<feature type="compositionally biased region" description="Basic and acidic residues" evidence="1">
    <location>
        <begin position="68"/>
        <end position="80"/>
    </location>
</feature>
<comment type="caution">
    <text evidence="2">The sequence shown here is derived from an EMBL/GenBank/DDBJ whole genome shotgun (WGS) entry which is preliminary data.</text>
</comment>
<sequence>MLQGTPKSKLDSVTPGVTRSTVQGMPHAWAAAATSGSPPPGSRPTPRRTCRVSSTTRPPSRPPPPDRPNSDAKGRERGDANQDAQPESNSARNHRSLFAHSGICIYVTVIPDFHAGSQSCRAKVTQSNRGLDVCSPRGHDYWHCKPILYLCPPPRCIINFKKYIRNKDQNDWISRQTIGKLICLQFSAILSALLMFDCGLGLV</sequence>
<proteinExistence type="predicted"/>
<gene>
    <name evidence="2" type="ORF">N658DRAFT_256837</name>
</gene>
<dbReference type="Proteomes" id="UP001305647">
    <property type="component" value="Unassembled WGS sequence"/>
</dbReference>
<reference evidence="2" key="1">
    <citation type="journal article" date="2023" name="Mol. Phylogenet. Evol.">
        <title>Genome-scale phylogeny and comparative genomics of the fungal order Sordariales.</title>
        <authorList>
            <person name="Hensen N."/>
            <person name="Bonometti L."/>
            <person name="Westerberg I."/>
            <person name="Brannstrom I.O."/>
            <person name="Guillou S."/>
            <person name="Cros-Aarteil S."/>
            <person name="Calhoun S."/>
            <person name="Haridas S."/>
            <person name="Kuo A."/>
            <person name="Mondo S."/>
            <person name="Pangilinan J."/>
            <person name="Riley R."/>
            <person name="LaButti K."/>
            <person name="Andreopoulos B."/>
            <person name="Lipzen A."/>
            <person name="Chen C."/>
            <person name="Yan M."/>
            <person name="Daum C."/>
            <person name="Ng V."/>
            <person name="Clum A."/>
            <person name="Steindorff A."/>
            <person name="Ohm R.A."/>
            <person name="Martin F."/>
            <person name="Silar P."/>
            <person name="Natvig D.O."/>
            <person name="Lalanne C."/>
            <person name="Gautier V."/>
            <person name="Ament-Velasquez S.L."/>
            <person name="Kruys A."/>
            <person name="Hutchinson M.I."/>
            <person name="Powell A.J."/>
            <person name="Barry K."/>
            <person name="Miller A.N."/>
            <person name="Grigoriev I.V."/>
            <person name="Debuchy R."/>
            <person name="Gladieux P."/>
            <person name="Hiltunen Thoren M."/>
            <person name="Johannesson H."/>
        </authorList>
    </citation>
    <scope>NUCLEOTIDE SEQUENCE</scope>
    <source>
        <strain evidence="2">CBS 757.83</strain>
    </source>
</reference>
<name>A0AAN6SYR3_9PEZI</name>
<feature type="region of interest" description="Disordered" evidence="1">
    <location>
        <begin position="1"/>
        <end position="92"/>
    </location>
</feature>
<dbReference type="EMBL" id="MU863665">
    <property type="protein sequence ID" value="KAK4097946.1"/>
    <property type="molecule type" value="Genomic_DNA"/>
</dbReference>
<organism evidence="2 3">
    <name type="scientific">Parathielavia hyrcaniae</name>
    <dbReference type="NCBI Taxonomy" id="113614"/>
    <lineage>
        <taxon>Eukaryota</taxon>
        <taxon>Fungi</taxon>
        <taxon>Dikarya</taxon>
        <taxon>Ascomycota</taxon>
        <taxon>Pezizomycotina</taxon>
        <taxon>Sordariomycetes</taxon>
        <taxon>Sordariomycetidae</taxon>
        <taxon>Sordariales</taxon>
        <taxon>Chaetomiaceae</taxon>
        <taxon>Parathielavia</taxon>
    </lineage>
</organism>
<dbReference type="AlphaFoldDB" id="A0AAN6SYR3"/>
<evidence type="ECO:0000256" key="1">
    <source>
        <dbReference type="SAM" id="MobiDB-lite"/>
    </source>
</evidence>
<keyword evidence="3" id="KW-1185">Reference proteome</keyword>